<evidence type="ECO:0000256" key="2">
    <source>
        <dbReference type="ARBA" id="ARBA00004300"/>
    </source>
</evidence>
<evidence type="ECO:0000256" key="13">
    <source>
        <dbReference type="ARBA" id="ARBA00022741"/>
    </source>
</evidence>
<dbReference type="GO" id="GO:0005813">
    <property type="term" value="C:centrosome"/>
    <property type="evidence" value="ECO:0007669"/>
    <property type="project" value="UniProtKB-SubCell"/>
</dbReference>
<dbReference type="PANTHER" id="PTHR13129:SF4">
    <property type="entry name" value="DDB1- AND CUL4-ASSOCIATED FACTOR 1"/>
    <property type="match status" value="1"/>
</dbReference>
<evidence type="ECO:0000256" key="15">
    <source>
        <dbReference type="ARBA" id="ARBA00022786"/>
    </source>
</evidence>
<evidence type="ECO:0000313" key="29">
    <source>
        <dbReference type="EMBL" id="KAK1898779.1"/>
    </source>
</evidence>
<keyword evidence="9" id="KW-0853">WD repeat</keyword>
<accession>A0AAD9CC51</accession>
<evidence type="ECO:0000256" key="16">
    <source>
        <dbReference type="ARBA" id="ARBA00022840"/>
    </source>
</evidence>
<dbReference type="InterPro" id="IPR016024">
    <property type="entry name" value="ARM-type_fold"/>
</dbReference>
<evidence type="ECO:0000256" key="27">
    <source>
        <dbReference type="ARBA" id="ARBA00078221"/>
    </source>
</evidence>
<evidence type="ECO:0000256" key="25">
    <source>
        <dbReference type="ARBA" id="ARBA00063313"/>
    </source>
</evidence>
<comment type="subunit">
    <text evidence="25">Component of the DCX (DDB1-CUL4-X-box) E3 ubiquitin-protein ligase complex, named CUL4A-RBX1-DDB1-DCAF1/VPRBP complex. Interacts with DDB1; the interaction is direct. Also forms a ternary complex with DDA1 and DDB1. Interacts with NF2 (via FERM domain). Component of the EDVP complex, a E3 ligase complex containing DYRK2, EDD/UBR5, DDB1 and DCAF1. Interacts with DYRK2; the interaction is direct. Interacts with RAG1; the interaction is direct. Interacts with LLGL1 and LLGL2. Interacts with histone H3. Interacts with ESR1 and LATS1; probably recruited by LATS1 to promote ESR1 ubiquitination and ubiquitin-mediated proteasomal degradation. Directly interacts with TET1, TET2 and TET3 (via C-terminus). Interacts with CEP78; promoting DCAF1 localization to centrosomes.</text>
</comment>
<keyword evidence="15" id="KW-0833">Ubl conjugation pathway</keyword>
<dbReference type="InterPro" id="IPR006594">
    <property type="entry name" value="LisH"/>
</dbReference>
<feature type="region of interest" description="Disordered" evidence="28">
    <location>
        <begin position="1006"/>
        <end position="1025"/>
    </location>
</feature>
<keyword evidence="21" id="KW-0206">Cytoskeleton</keyword>
<name>A0AAD9CC51_DISEL</name>
<dbReference type="PROSITE" id="PS50896">
    <property type="entry name" value="LISH"/>
    <property type="match status" value="1"/>
</dbReference>
<keyword evidence="13" id="KW-0547">Nucleotide-binding</keyword>
<feature type="region of interest" description="Disordered" evidence="28">
    <location>
        <begin position="186"/>
        <end position="223"/>
    </location>
</feature>
<evidence type="ECO:0000256" key="28">
    <source>
        <dbReference type="SAM" id="MobiDB-lite"/>
    </source>
</evidence>
<keyword evidence="16" id="KW-0067">ATP-binding</keyword>
<keyword evidence="8" id="KW-0597">Phosphoprotein</keyword>
<evidence type="ECO:0000256" key="19">
    <source>
        <dbReference type="ARBA" id="ARBA00023015"/>
    </source>
</evidence>
<dbReference type="GO" id="GO:0005634">
    <property type="term" value="C:nucleus"/>
    <property type="evidence" value="ECO:0007669"/>
    <property type="project" value="UniProtKB-SubCell"/>
</dbReference>
<dbReference type="Gene3D" id="2.130.10.10">
    <property type="entry name" value="YVTN repeat-like/Quinoprotein amine dehydrogenase"/>
    <property type="match status" value="1"/>
</dbReference>
<evidence type="ECO:0000256" key="22">
    <source>
        <dbReference type="ARBA" id="ARBA00023242"/>
    </source>
</evidence>
<feature type="compositionally biased region" description="Polar residues" evidence="28">
    <location>
        <begin position="267"/>
        <end position="278"/>
    </location>
</feature>
<dbReference type="EMBL" id="JASDAP010000008">
    <property type="protein sequence ID" value="KAK1898779.1"/>
    <property type="molecule type" value="Genomic_DNA"/>
</dbReference>
<gene>
    <name evidence="29" type="ORF">KUDE01_018303</name>
</gene>
<evidence type="ECO:0000256" key="18">
    <source>
        <dbReference type="ARBA" id="ARBA00022990"/>
    </source>
</evidence>
<reference evidence="29" key="1">
    <citation type="submission" date="2023-04" db="EMBL/GenBank/DDBJ databases">
        <title>Chromosome-level genome of Chaenocephalus aceratus.</title>
        <authorList>
            <person name="Park H."/>
        </authorList>
    </citation>
    <scope>NUCLEOTIDE SEQUENCE</scope>
    <source>
        <strain evidence="29">DE</strain>
        <tissue evidence="29">Muscle</tissue>
    </source>
</reference>
<dbReference type="InterPro" id="IPR011989">
    <property type="entry name" value="ARM-like"/>
</dbReference>
<keyword evidence="22" id="KW-0539">Nucleus</keyword>
<dbReference type="InterPro" id="IPR011047">
    <property type="entry name" value="Quinoprotein_ADH-like_sf"/>
</dbReference>
<evidence type="ECO:0000256" key="7">
    <source>
        <dbReference type="ARBA" id="ARBA00022527"/>
    </source>
</evidence>
<evidence type="ECO:0000256" key="5">
    <source>
        <dbReference type="ARBA" id="ARBA00012513"/>
    </source>
</evidence>
<evidence type="ECO:0000256" key="9">
    <source>
        <dbReference type="ARBA" id="ARBA00022574"/>
    </source>
</evidence>
<dbReference type="SMART" id="SM00667">
    <property type="entry name" value="LisH"/>
    <property type="match status" value="1"/>
</dbReference>
<protein>
    <recommendedName>
        <fullName evidence="26">DDB1- and CUL4-associated factor 1</fullName>
        <ecNumber evidence="5">2.7.11.1</ecNumber>
    </recommendedName>
    <alternativeName>
        <fullName evidence="27">Serine/threonine-protein kinase VPRBP</fullName>
    </alternativeName>
</protein>
<keyword evidence="10" id="KW-0945">Host-virus interaction</keyword>
<evidence type="ECO:0000256" key="23">
    <source>
        <dbReference type="ARBA" id="ARBA00047899"/>
    </source>
</evidence>
<evidence type="ECO:0000256" key="14">
    <source>
        <dbReference type="ARBA" id="ARBA00022777"/>
    </source>
</evidence>
<dbReference type="EC" id="2.7.11.1" evidence="5"/>
<evidence type="ECO:0000256" key="17">
    <source>
        <dbReference type="ARBA" id="ARBA00022853"/>
    </source>
</evidence>
<feature type="region of interest" description="Disordered" evidence="28">
    <location>
        <begin position="264"/>
        <end position="304"/>
    </location>
</feature>
<evidence type="ECO:0000256" key="11">
    <source>
        <dbReference type="ARBA" id="ARBA00022679"/>
    </source>
</evidence>
<comment type="similarity">
    <text evidence="4">Belongs to the VPRBP/DCAF1 family.</text>
</comment>
<keyword evidence="14" id="KW-0418">Kinase</keyword>
<evidence type="ECO:0000256" key="24">
    <source>
        <dbReference type="ARBA" id="ARBA00048679"/>
    </source>
</evidence>
<dbReference type="GO" id="GO:0005524">
    <property type="term" value="F:ATP binding"/>
    <property type="evidence" value="ECO:0007669"/>
    <property type="project" value="UniProtKB-KW"/>
</dbReference>
<dbReference type="PANTHER" id="PTHR13129">
    <property type="entry name" value="VPRBP PROTEIN-RELATED"/>
    <property type="match status" value="1"/>
</dbReference>
<keyword evidence="11" id="KW-0808">Transferase</keyword>
<keyword evidence="7" id="KW-0723">Serine/threonine-protein kinase</keyword>
<keyword evidence="12" id="KW-0677">Repeat</keyword>
<evidence type="ECO:0000256" key="8">
    <source>
        <dbReference type="ARBA" id="ARBA00022553"/>
    </source>
</evidence>
<evidence type="ECO:0000256" key="1">
    <source>
        <dbReference type="ARBA" id="ARBA00004123"/>
    </source>
</evidence>
<dbReference type="GO" id="GO:0016567">
    <property type="term" value="P:protein ubiquitination"/>
    <property type="evidence" value="ECO:0007669"/>
    <property type="project" value="InterPro"/>
</dbReference>
<evidence type="ECO:0000256" key="21">
    <source>
        <dbReference type="ARBA" id="ARBA00023212"/>
    </source>
</evidence>
<dbReference type="Proteomes" id="UP001228049">
    <property type="component" value="Unassembled WGS sequence"/>
</dbReference>
<dbReference type="InterPro" id="IPR033270">
    <property type="entry name" value="VPRBP/DCAF1"/>
</dbReference>
<evidence type="ECO:0000313" key="30">
    <source>
        <dbReference type="Proteomes" id="UP001228049"/>
    </source>
</evidence>
<dbReference type="GO" id="GO:1990244">
    <property type="term" value="F:histone H2AT120 kinase activity"/>
    <property type="evidence" value="ECO:0007669"/>
    <property type="project" value="TreeGrafter"/>
</dbReference>
<organism evidence="29 30">
    <name type="scientific">Dissostichus eleginoides</name>
    <name type="common">Patagonian toothfish</name>
    <name type="synonym">Dissostichus amissus</name>
    <dbReference type="NCBI Taxonomy" id="100907"/>
    <lineage>
        <taxon>Eukaryota</taxon>
        <taxon>Metazoa</taxon>
        <taxon>Chordata</taxon>
        <taxon>Craniata</taxon>
        <taxon>Vertebrata</taxon>
        <taxon>Euteleostomi</taxon>
        <taxon>Actinopterygii</taxon>
        <taxon>Neopterygii</taxon>
        <taxon>Teleostei</taxon>
        <taxon>Neoteleostei</taxon>
        <taxon>Acanthomorphata</taxon>
        <taxon>Eupercaria</taxon>
        <taxon>Perciformes</taxon>
        <taxon>Notothenioidei</taxon>
        <taxon>Nototheniidae</taxon>
        <taxon>Dissostichus</taxon>
    </lineage>
</organism>
<evidence type="ECO:0000256" key="12">
    <source>
        <dbReference type="ARBA" id="ARBA00022737"/>
    </source>
</evidence>
<evidence type="ECO:0000256" key="26">
    <source>
        <dbReference type="ARBA" id="ARBA00071147"/>
    </source>
</evidence>
<comment type="caution">
    <text evidence="29">The sequence shown here is derived from an EMBL/GenBank/DDBJ whole genome shotgun (WGS) entry which is preliminary data.</text>
</comment>
<comment type="catalytic activity">
    <reaction evidence="24">
        <text>L-seryl-[protein] + ATP = O-phospho-L-seryl-[protein] + ADP + H(+)</text>
        <dbReference type="Rhea" id="RHEA:17989"/>
        <dbReference type="Rhea" id="RHEA-COMP:9863"/>
        <dbReference type="Rhea" id="RHEA-COMP:11604"/>
        <dbReference type="ChEBI" id="CHEBI:15378"/>
        <dbReference type="ChEBI" id="CHEBI:29999"/>
        <dbReference type="ChEBI" id="CHEBI:30616"/>
        <dbReference type="ChEBI" id="CHEBI:83421"/>
        <dbReference type="ChEBI" id="CHEBI:456216"/>
        <dbReference type="EC" id="2.7.11.1"/>
    </reaction>
</comment>
<proteinExistence type="inferred from homology"/>
<comment type="subcellular location">
    <subcellularLocation>
        <location evidence="2">Cytoplasm</location>
        <location evidence="2">Cytoskeleton</location>
        <location evidence="2">Microtubule organizing center</location>
        <location evidence="2">Centrosome</location>
    </subcellularLocation>
    <subcellularLocation>
        <location evidence="1">Nucleus</location>
    </subcellularLocation>
</comment>
<keyword evidence="20" id="KW-0804">Transcription</keyword>
<keyword evidence="30" id="KW-1185">Reference proteome</keyword>
<sequence>MASASASVDSKAELTALLEQWEREQQGSTQELVNIITKISELVEKETEEYHKADPDPFDDRHPGRADPECVLGHLLKILFKNDDFMNTLVNSYVMTSREFPLNAAACRLLQNIMPGLETAVVFQEKEGIVERLFKWAQEAEQPLRIYATGLLAGAMENQDIAANYREENSVLVPLMLHRLRELQDKDAENKRNQTAQPLEDFDFEEKSFTPGRNGAEKEGTEEDGQIAFSTIEPENELSFRLNSPHKTSSRANSAVKTMMKPMSAPGSMTYQGMSDGSSFLKRKADRESGRTSKQKLNFSLPDPDRNFSELSNSSWSEMSPWVIGNNYHLYPLTPEIEQRLILQYLTPLGEYQELLAVFMQMGARELLMHYMDLKQTNDVQLTFEALKYLASLLLHKKFAAEFVAHGGVQKLLEIPRPSMAATGVSLCLYYLAYNQDAMERVCMLPHSILSDVVGYTLWLLECSHASGCCHATMFFSISFSFRAVLELFDRQDGLRRLVNLISTLEILNPEDQGALLSDDEIFSSRQTAKHTCMALRRYFEAHLAIKVEQVKQSLQRTEGGAPIHSQPYYKAVSYTRDQVVEMMEFLIEYGPLRLYWEPAEVFHKLSCVQLLLQLISIACDWRTYYGRSDTVRYALDILSILTVVPKTQMLLSEAVAVLDEGGSTVSTVGMSIVLAVAEGEVFVNDAEIQKSALQVAINCVCAPDKRVSSIGKFIAGTPRRRLPQQTKASESVLTKMWNVVQSNNGIKVLLSLLTVKMPITDADQIRALACKALVGLSRSTSVRQIISKLPLFSSGHIQQLMKEPVLQDKRSEHVKFCKFAAELIERISGKPLMIGTDVSLAWLQRASVVAKSRISFPEKELLLLIRNHLVAKGLHDTATTLTKEADLPMTCLSHSSHAASAFPPVAPPLPASPVATLPRTPRLANGVGLRLVNHPSHSSSPGCSNPQSRPSPSLLNLCSSTALPSPCVPPCTNGSPLIGRIVFSRERLAPCTTVSCKKPRVLRQKSDHGAFSQSPAMKKQFDRHLPSPPALDSIITEYLREQHARCKNPVATCPPFSLFTPHQCPEPKQRRQAPINFTSRHTRRVIYPKYGGVDGGCFDRHLIFSRFRPISVFREADEDESQEEASYSCHSSAITHLEPSRDGSLLLTSASWSYPLSALWGMKSVFIMKHSFLGDHYVEFSKLSQDRVIGTKEHIARIYDIQTGQVTLTLNNPDLANNYKRNCATFNPTDDLVLNDGVLWDVRSAQAIHKFDKFNMNISGVFHPNGLEVIVNTEIFESQWDLRTFHLLHTVPALDQCRIVFNNNGTVIYGAMLQADDEDDMMEVQMKSPFGSSFRTFNATDYKPIATIDVKRNIFDLCTDTKDCYLAVIENQDSVNTDTVCRLYEVDVDLDGDNDSSDNSDLEDDIILSLNE</sequence>
<evidence type="ECO:0000256" key="6">
    <source>
        <dbReference type="ARBA" id="ARBA00022490"/>
    </source>
</evidence>
<dbReference type="GO" id="GO:0080008">
    <property type="term" value="C:Cul4-RING E3 ubiquitin ligase complex"/>
    <property type="evidence" value="ECO:0007669"/>
    <property type="project" value="TreeGrafter"/>
</dbReference>
<dbReference type="Gene3D" id="1.25.10.10">
    <property type="entry name" value="Leucine-rich Repeat Variant"/>
    <property type="match status" value="1"/>
</dbReference>
<dbReference type="InterPro" id="IPR015943">
    <property type="entry name" value="WD40/YVTN_repeat-like_dom_sf"/>
</dbReference>
<dbReference type="FunFam" id="2.130.10.10:FF:000055">
    <property type="entry name" value="DDB1 and CUL4-associated factor 1"/>
    <property type="match status" value="1"/>
</dbReference>
<comment type="pathway">
    <text evidence="3">Protein modification; protein ubiquitination.</text>
</comment>
<dbReference type="GO" id="GO:0030331">
    <property type="term" value="F:nuclear estrogen receptor binding"/>
    <property type="evidence" value="ECO:0007669"/>
    <property type="project" value="TreeGrafter"/>
</dbReference>
<dbReference type="SUPFAM" id="SSF50998">
    <property type="entry name" value="Quinoprotein alcohol dehydrogenase-like"/>
    <property type="match status" value="1"/>
</dbReference>
<evidence type="ECO:0000256" key="20">
    <source>
        <dbReference type="ARBA" id="ARBA00023163"/>
    </source>
</evidence>
<keyword evidence="18" id="KW-0007">Acetylation</keyword>
<keyword evidence="17" id="KW-0156">Chromatin regulator</keyword>
<evidence type="ECO:0000256" key="4">
    <source>
        <dbReference type="ARBA" id="ARBA00008845"/>
    </source>
</evidence>
<evidence type="ECO:0000256" key="10">
    <source>
        <dbReference type="ARBA" id="ARBA00022581"/>
    </source>
</evidence>
<comment type="catalytic activity">
    <reaction evidence="23">
        <text>L-threonyl-[protein] + ATP = O-phospho-L-threonyl-[protein] + ADP + H(+)</text>
        <dbReference type="Rhea" id="RHEA:46608"/>
        <dbReference type="Rhea" id="RHEA-COMP:11060"/>
        <dbReference type="Rhea" id="RHEA-COMP:11605"/>
        <dbReference type="ChEBI" id="CHEBI:15378"/>
        <dbReference type="ChEBI" id="CHEBI:30013"/>
        <dbReference type="ChEBI" id="CHEBI:30616"/>
        <dbReference type="ChEBI" id="CHEBI:61977"/>
        <dbReference type="ChEBI" id="CHEBI:456216"/>
        <dbReference type="EC" id="2.7.11.1"/>
    </reaction>
</comment>
<evidence type="ECO:0000256" key="3">
    <source>
        <dbReference type="ARBA" id="ARBA00004906"/>
    </source>
</evidence>
<dbReference type="SUPFAM" id="SSF48371">
    <property type="entry name" value="ARM repeat"/>
    <property type="match status" value="1"/>
</dbReference>
<keyword evidence="19" id="KW-0805">Transcription regulation</keyword>
<keyword evidence="6" id="KW-0963">Cytoplasm</keyword>